<dbReference type="PANTHER" id="PTHR43394">
    <property type="entry name" value="ATP-DEPENDENT PERMEASE MDL1, MITOCHONDRIAL"/>
    <property type="match status" value="1"/>
</dbReference>
<feature type="domain" description="ABC transmembrane type-1" evidence="11">
    <location>
        <begin position="26"/>
        <end position="276"/>
    </location>
</feature>
<feature type="transmembrane region" description="Helical" evidence="9">
    <location>
        <begin position="20"/>
        <end position="46"/>
    </location>
</feature>
<dbReference type="Proteomes" id="UP000245412">
    <property type="component" value="Unassembled WGS sequence"/>
</dbReference>
<dbReference type="InterPro" id="IPR036640">
    <property type="entry name" value="ABC1_TM_sf"/>
</dbReference>
<dbReference type="SUPFAM" id="SSF90123">
    <property type="entry name" value="ABC transporter transmembrane region"/>
    <property type="match status" value="1"/>
</dbReference>
<dbReference type="InterPro" id="IPR003593">
    <property type="entry name" value="AAA+_ATPase"/>
</dbReference>
<dbReference type="InterPro" id="IPR017871">
    <property type="entry name" value="ABC_transporter-like_CS"/>
</dbReference>
<evidence type="ECO:0000256" key="7">
    <source>
        <dbReference type="ARBA" id="ARBA00022989"/>
    </source>
</evidence>
<evidence type="ECO:0000256" key="9">
    <source>
        <dbReference type="SAM" id="Phobius"/>
    </source>
</evidence>
<protein>
    <submittedName>
        <fullName evidence="12">ATP-binding cassette subfamily B protein</fullName>
    </submittedName>
</protein>
<dbReference type="PANTHER" id="PTHR43394:SF1">
    <property type="entry name" value="ATP-BINDING CASSETTE SUB-FAMILY B MEMBER 10, MITOCHONDRIAL"/>
    <property type="match status" value="1"/>
</dbReference>
<dbReference type="SUPFAM" id="SSF52540">
    <property type="entry name" value="P-loop containing nucleoside triphosphate hydrolases"/>
    <property type="match status" value="1"/>
</dbReference>
<dbReference type="Gene3D" id="3.40.50.300">
    <property type="entry name" value="P-loop containing nucleotide triphosphate hydrolases"/>
    <property type="match status" value="1"/>
</dbReference>
<feature type="transmembrane region" description="Helical" evidence="9">
    <location>
        <begin position="167"/>
        <end position="185"/>
    </location>
</feature>
<organism evidence="12 13">
    <name type="scientific">Murimonas intestini</name>
    <dbReference type="NCBI Taxonomy" id="1337051"/>
    <lineage>
        <taxon>Bacteria</taxon>
        <taxon>Bacillati</taxon>
        <taxon>Bacillota</taxon>
        <taxon>Clostridia</taxon>
        <taxon>Lachnospirales</taxon>
        <taxon>Lachnospiraceae</taxon>
        <taxon>Murimonas</taxon>
    </lineage>
</organism>
<evidence type="ECO:0000256" key="2">
    <source>
        <dbReference type="ARBA" id="ARBA00022448"/>
    </source>
</evidence>
<reference evidence="12 13" key="1">
    <citation type="submission" date="2018-05" db="EMBL/GenBank/DDBJ databases">
        <authorList>
            <person name="Goeker M."/>
            <person name="Huntemann M."/>
            <person name="Clum A."/>
            <person name="Pillay M."/>
            <person name="Palaniappan K."/>
            <person name="Varghese N."/>
            <person name="Mikhailova N."/>
            <person name="Stamatis D."/>
            <person name="Reddy T."/>
            <person name="Daum C."/>
            <person name="Shapiro N."/>
            <person name="Ivanova N."/>
            <person name="Kyrpides N."/>
            <person name="Woyke T."/>
        </authorList>
    </citation>
    <scope>NUCLEOTIDE SEQUENCE [LARGE SCALE GENOMIC DNA]</scope>
    <source>
        <strain evidence="12 13">DSM 26524</strain>
    </source>
</reference>
<comment type="subcellular location">
    <subcellularLocation>
        <location evidence="1">Cell membrane</location>
        <topology evidence="1">Multi-pass membrane protein</topology>
    </subcellularLocation>
</comment>
<dbReference type="SMART" id="SM00382">
    <property type="entry name" value="AAA"/>
    <property type="match status" value="1"/>
</dbReference>
<comment type="caution">
    <text evidence="12">The sequence shown here is derived from an EMBL/GenBank/DDBJ whole genome shotgun (WGS) entry which is preliminary data.</text>
</comment>
<dbReference type="FunFam" id="3.40.50.300:FF:000221">
    <property type="entry name" value="Multidrug ABC transporter ATP-binding protein"/>
    <property type="match status" value="1"/>
</dbReference>
<keyword evidence="6 12" id="KW-0067">ATP-binding</keyword>
<feature type="transmembrane region" description="Helical" evidence="9">
    <location>
        <begin position="251"/>
        <end position="273"/>
    </location>
</feature>
<dbReference type="GO" id="GO:0015421">
    <property type="term" value="F:ABC-type oligopeptide transporter activity"/>
    <property type="evidence" value="ECO:0007669"/>
    <property type="project" value="TreeGrafter"/>
</dbReference>
<dbReference type="PROSITE" id="PS00211">
    <property type="entry name" value="ABC_TRANSPORTER_1"/>
    <property type="match status" value="1"/>
</dbReference>
<gene>
    <name evidence="12" type="ORF">C7383_101688</name>
</gene>
<dbReference type="PROSITE" id="PS50893">
    <property type="entry name" value="ABC_TRANSPORTER_2"/>
    <property type="match status" value="1"/>
</dbReference>
<keyword evidence="13" id="KW-1185">Reference proteome</keyword>
<dbReference type="EMBL" id="QGGY01000001">
    <property type="protein sequence ID" value="PWJ79307.1"/>
    <property type="molecule type" value="Genomic_DNA"/>
</dbReference>
<feature type="transmembrane region" description="Helical" evidence="9">
    <location>
        <begin position="66"/>
        <end position="91"/>
    </location>
</feature>
<evidence type="ECO:0000256" key="6">
    <source>
        <dbReference type="ARBA" id="ARBA00022840"/>
    </source>
</evidence>
<feature type="transmembrane region" description="Helical" evidence="9">
    <location>
        <begin position="285"/>
        <end position="304"/>
    </location>
</feature>
<dbReference type="InterPro" id="IPR011527">
    <property type="entry name" value="ABC1_TM_dom"/>
</dbReference>
<keyword evidence="3" id="KW-1003">Cell membrane</keyword>
<dbReference type="AlphaFoldDB" id="A0AB73TAI4"/>
<dbReference type="InterPro" id="IPR039421">
    <property type="entry name" value="Type_1_exporter"/>
</dbReference>
<evidence type="ECO:0000256" key="5">
    <source>
        <dbReference type="ARBA" id="ARBA00022741"/>
    </source>
</evidence>
<keyword evidence="7 9" id="KW-1133">Transmembrane helix</keyword>
<evidence type="ECO:0000259" key="10">
    <source>
        <dbReference type="PROSITE" id="PS50893"/>
    </source>
</evidence>
<evidence type="ECO:0000256" key="4">
    <source>
        <dbReference type="ARBA" id="ARBA00022692"/>
    </source>
</evidence>
<dbReference type="PROSITE" id="PS50929">
    <property type="entry name" value="ABC_TM1F"/>
    <property type="match status" value="1"/>
</dbReference>
<feature type="domain" description="ABC transporter" evidence="10">
    <location>
        <begin position="342"/>
        <end position="577"/>
    </location>
</feature>
<name>A0AB73TAI4_9FIRM</name>
<dbReference type="InterPro" id="IPR027417">
    <property type="entry name" value="P-loop_NTPase"/>
</dbReference>
<keyword evidence="5" id="KW-0547">Nucleotide-binding</keyword>
<evidence type="ECO:0000313" key="13">
    <source>
        <dbReference type="Proteomes" id="UP000245412"/>
    </source>
</evidence>
<dbReference type="Pfam" id="PF00664">
    <property type="entry name" value="ABC_membrane"/>
    <property type="match status" value="1"/>
</dbReference>
<dbReference type="RefSeq" id="WP_109624700.1">
    <property type="nucleotide sequence ID" value="NZ_JANKBI010000001.1"/>
</dbReference>
<keyword evidence="4 9" id="KW-0812">Transmembrane</keyword>
<evidence type="ECO:0000313" key="12">
    <source>
        <dbReference type="EMBL" id="PWJ79307.1"/>
    </source>
</evidence>
<dbReference type="GO" id="GO:0005886">
    <property type="term" value="C:plasma membrane"/>
    <property type="evidence" value="ECO:0007669"/>
    <property type="project" value="UniProtKB-SubCell"/>
</dbReference>
<evidence type="ECO:0000256" key="1">
    <source>
        <dbReference type="ARBA" id="ARBA00004651"/>
    </source>
</evidence>
<dbReference type="Pfam" id="PF00005">
    <property type="entry name" value="ABC_tran"/>
    <property type="match status" value="1"/>
</dbReference>
<evidence type="ECO:0000256" key="8">
    <source>
        <dbReference type="ARBA" id="ARBA00023136"/>
    </source>
</evidence>
<keyword evidence="8 9" id="KW-0472">Membrane</keyword>
<dbReference type="GO" id="GO:0005524">
    <property type="term" value="F:ATP binding"/>
    <property type="evidence" value="ECO:0007669"/>
    <property type="project" value="UniProtKB-KW"/>
</dbReference>
<dbReference type="InterPro" id="IPR003439">
    <property type="entry name" value="ABC_transporter-like_ATP-bd"/>
</dbReference>
<proteinExistence type="predicted"/>
<evidence type="ECO:0000256" key="3">
    <source>
        <dbReference type="ARBA" id="ARBA00022475"/>
    </source>
</evidence>
<dbReference type="Gene3D" id="1.20.1560.10">
    <property type="entry name" value="ABC transporter type 1, transmembrane domain"/>
    <property type="match status" value="1"/>
</dbReference>
<evidence type="ECO:0000259" key="11">
    <source>
        <dbReference type="PROSITE" id="PS50929"/>
    </source>
</evidence>
<dbReference type="GO" id="GO:0016887">
    <property type="term" value="F:ATP hydrolysis activity"/>
    <property type="evidence" value="ECO:0007669"/>
    <property type="project" value="InterPro"/>
</dbReference>
<keyword evidence="2" id="KW-0813">Transport</keyword>
<sequence length="592" mass="65523">MKKKSSLQKLFEYAGNYKYLTISSWLLSGISALMALAPFLFIWRIIKEVLEVAPNFGETVNITHNGWMAVLFAILSMFIYLCGLLCSHLAAFRVQANIRSQAMHHIVTLPMGFLEGFGSGKIRKIVDESSAATETYLAHQLPDQTGAYVTPVGLLVLLLVFDWRLGLLSLIPVAAAFAVMSTMTGKGMAEKMKQYQDSLGNMSNEAVEYVRGIPVVKTFGQSVFSFKRFKAAIDEYEKWVIAYTIDMRVPMMIYTTVINAVFSVLIAAAFVFTSNGVTNEFLLNLIFYIIITPVITVTLNKIMYASENVMIVEDALNRIDSIMNIQPLTVPATPKSPKNFSIEFDEVTFRYNETSKNALDGINLRINQGDHIALVGASGGGKTTLASMIARFWDAASGKVSIGGVDVKELSEKELMNTVSFVFQDSKLLKASVLENVRMAKKNATREEVVQALHDAQCDDILEKLPNGMDTVIGAKGIYLSGGEQQRLSIARVMLKNAPILILDEATAFADPDNEIKVQKAFQELSKGKTVIMIAHRLSTIVNCDKIYVLKEGRIVESGTHDNLTKNNGIYSAMWNEYGKAIKWKVGLSLND</sequence>
<accession>A0AB73TAI4</accession>